<dbReference type="InterPro" id="IPR036409">
    <property type="entry name" value="Aldolase_II/adducin_N_sf"/>
</dbReference>
<protein>
    <recommendedName>
        <fullName evidence="7">Methylthioribulose 1-phosphate dehydratase</fullName>
        <ecNumber evidence="7">4.2.1.109</ecNumber>
    </recommendedName>
</protein>
<evidence type="ECO:0000259" key="9">
    <source>
        <dbReference type="SMART" id="SM01007"/>
    </source>
</evidence>
<evidence type="ECO:0000256" key="5">
    <source>
        <dbReference type="ARBA" id="ARBA00023235"/>
    </source>
</evidence>
<keyword evidence="6" id="KW-0456">Lyase</keyword>
<dbReference type="Gene3D" id="3.40.50.10470">
    <property type="entry name" value="Translation initiation factor eif-2b, domain 2"/>
    <property type="match status" value="1"/>
</dbReference>
<dbReference type="Gene3D" id="1.20.120.420">
    <property type="entry name" value="translation initiation factor eif-2b, domain 1"/>
    <property type="match status" value="1"/>
</dbReference>
<sequence>MTATARLTDRPSLMWRGDALIAVDQTLLPNEHRLIILSTVDAVVDAIRRLAIRGAPAIGVAGAFAVVISARRRADPDAVRADAARITAARPTAINLTWAVQRVMTRLPEGPDAMLLEALSILHEDATIAAAVACRTADVVLELTTRRPLRILTHCNTGRFATTGVGTALGAIRSLADAGHVESVLATETRPLLQGARLTAYELAEAGIPYRVCVDSAAPAAIAAGGIDVVVVGADRVTANGSVANKIGTYSLALAAARSGVPFIVAAPESTLDAGTAITIEERDEEEVLNFVGGRITPPGAAAYNPAFDVTPADLVSAVVTELRVLAAGSAHRVAALAHQLHARGWMDGTAGNLSVRLPGGQALITASGRSKGELTAADVVQMHAESGLPLRCPGPPLSAEASIHAALYRMFPDCGAVVHAHPPHATAVAALAAEAGAVTFTDFEIIKGLGATSVVQVPVFANWAEVPRIAAEISQRLTDQQSPPVLLIAHHGATAWGSTLDEARNRLESLEALCQLHLLTDQR</sequence>
<dbReference type="InterPro" id="IPR017714">
    <property type="entry name" value="MethylthioRu-1-P_deHdtase_MtnB"/>
</dbReference>
<dbReference type="InterPro" id="IPR000649">
    <property type="entry name" value="IF-2B-related"/>
</dbReference>
<dbReference type="Pfam" id="PF01008">
    <property type="entry name" value="IF-2B"/>
    <property type="match status" value="1"/>
</dbReference>
<evidence type="ECO:0000256" key="8">
    <source>
        <dbReference type="RuleBase" id="RU003814"/>
    </source>
</evidence>
<evidence type="ECO:0000256" key="7">
    <source>
        <dbReference type="NCBIfam" id="TIGR03328"/>
    </source>
</evidence>
<comment type="similarity">
    <text evidence="8">Belongs to the eIF-2B alpha/beta/delta subunits family.</text>
</comment>
<dbReference type="SUPFAM" id="SSF100950">
    <property type="entry name" value="NagB/RpiA/CoA transferase-like"/>
    <property type="match status" value="1"/>
</dbReference>
<keyword evidence="1" id="KW-0028">Amino-acid biosynthesis</keyword>
<dbReference type="NCBIfam" id="NF004326">
    <property type="entry name" value="PRK05720.1"/>
    <property type="match status" value="1"/>
</dbReference>
<dbReference type="GO" id="GO:0046523">
    <property type="term" value="F:S-methyl-5-thioribose-1-phosphate isomerase activity"/>
    <property type="evidence" value="ECO:0007669"/>
    <property type="project" value="UniProtKB-EC"/>
</dbReference>
<dbReference type="InterPro" id="IPR005251">
    <property type="entry name" value="IF-M1Pi"/>
</dbReference>
<reference evidence="10 11" key="1">
    <citation type="submission" date="2023-11" db="EMBL/GenBank/DDBJ databases">
        <title>Lentzea sokolovensis, sp. nov., Lentzea kristufkii, sp. nov., and Lentzea miocenensis, sp. nov., rare actinobacteria from Sokolov Coal Basin, Miocene lacustrine sediment, Czech Republic.</title>
        <authorList>
            <person name="Lara A."/>
            <person name="Kotroba L."/>
            <person name="Nouioui I."/>
            <person name="Neumann-Schaal M."/>
            <person name="Mast Y."/>
            <person name="Chronakova A."/>
        </authorList>
    </citation>
    <scope>NUCLEOTIDE SEQUENCE [LARGE SCALE GENOMIC DNA]</scope>
    <source>
        <strain evidence="10 11">BCCO 10_0061</strain>
    </source>
</reference>
<dbReference type="InterPro" id="IPR042529">
    <property type="entry name" value="IF_2B-like_C"/>
</dbReference>
<dbReference type="EMBL" id="JAXAVU010000021">
    <property type="protein sequence ID" value="MDX8149901.1"/>
    <property type="molecule type" value="Genomic_DNA"/>
</dbReference>
<dbReference type="NCBIfam" id="TIGR00524">
    <property type="entry name" value="eIF-2B_rel"/>
    <property type="match status" value="1"/>
</dbReference>
<keyword evidence="2" id="KW-0479">Metal-binding</keyword>
<accession>A0ABU4VDM1</accession>
<dbReference type="InterPro" id="IPR011559">
    <property type="entry name" value="Initiation_fac_2B_a/b/d"/>
</dbReference>
<evidence type="ECO:0000313" key="10">
    <source>
        <dbReference type="EMBL" id="MDX8149901.1"/>
    </source>
</evidence>
<dbReference type="RefSeq" id="WP_319981865.1">
    <property type="nucleotide sequence ID" value="NZ_JAXAVU010000021.1"/>
</dbReference>
<dbReference type="PANTHER" id="PTHR43475">
    <property type="entry name" value="METHYLTHIORIBOSE-1-PHOSPHATE ISOMERASE"/>
    <property type="match status" value="1"/>
</dbReference>
<dbReference type="InterPro" id="IPR037171">
    <property type="entry name" value="NagB/RpiA_transferase-like"/>
</dbReference>
<evidence type="ECO:0000256" key="3">
    <source>
        <dbReference type="ARBA" id="ARBA00022833"/>
    </source>
</evidence>
<dbReference type="NCBIfam" id="TIGR03328">
    <property type="entry name" value="salvage_mtnB"/>
    <property type="match status" value="1"/>
</dbReference>
<dbReference type="Pfam" id="PF00596">
    <property type="entry name" value="Aldolase_II"/>
    <property type="match status" value="1"/>
</dbReference>
<evidence type="ECO:0000256" key="6">
    <source>
        <dbReference type="ARBA" id="ARBA00023239"/>
    </source>
</evidence>
<keyword evidence="11" id="KW-1185">Reference proteome</keyword>
<reference evidence="10 11" key="2">
    <citation type="submission" date="2023-11" db="EMBL/GenBank/DDBJ databases">
        <authorList>
            <person name="Lara A.C."/>
            <person name="Chronakova A."/>
        </authorList>
    </citation>
    <scope>NUCLEOTIDE SEQUENCE [LARGE SCALE GENOMIC DNA]</scope>
    <source>
        <strain evidence="10 11">BCCO 10_0061</strain>
    </source>
</reference>
<dbReference type="SUPFAM" id="SSF53639">
    <property type="entry name" value="AraD/HMP-PK domain-like"/>
    <property type="match status" value="1"/>
</dbReference>
<comment type="caution">
    <text evidence="10">The sequence shown here is derived from an EMBL/GenBank/DDBJ whole genome shotgun (WGS) entry which is preliminary data.</text>
</comment>
<dbReference type="PANTHER" id="PTHR43475:SF1">
    <property type="entry name" value="METHYLTHIORIBOSE-1-PHOSPHATE ISOMERASE"/>
    <property type="match status" value="1"/>
</dbReference>
<gene>
    <name evidence="10" type="primary">mtnA</name>
    <name evidence="10" type="ORF">SK854_47845</name>
</gene>
<keyword evidence="3" id="KW-0862">Zinc</keyword>
<keyword evidence="5 10" id="KW-0413">Isomerase</keyword>
<organism evidence="10 11">
    <name type="scientific">Lentzea sokolovensis</name>
    <dbReference type="NCBI Taxonomy" id="3095429"/>
    <lineage>
        <taxon>Bacteria</taxon>
        <taxon>Bacillati</taxon>
        <taxon>Actinomycetota</taxon>
        <taxon>Actinomycetes</taxon>
        <taxon>Pseudonocardiales</taxon>
        <taxon>Pseudonocardiaceae</taxon>
        <taxon>Lentzea</taxon>
    </lineage>
</organism>
<proteinExistence type="inferred from homology"/>
<dbReference type="SMART" id="SM01007">
    <property type="entry name" value="Aldolase_II"/>
    <property type="match status" value="1"/>
</dbReference>
<evidence type="ECO:0000256" key="2">
    <source>
        <dbReference type="ARBA" id="ARBA00022723"/>
    </source>
</evidence>
<dbReference type="InterPro" id="IPR027363">
    <property type="entry name" value="M1Pi_N"/>
</dbReference>
<dbReference type="InterPro" id="IPR001303">
    <property type="entry name" value="Aldolase_II/adducin_N"/>
</dbReference>
<keyword evidence="4" id="KW-0486">Methionine biosynthesis</keyword>
<dbReference type="Gene3D" id="3.40.225.10">
    <property type="entry name" value="Class II aldolase/adducin N-terminal domain"/>
    <property type="match status" value="1"/>
</dbReference>
<name>A0ABU4VDM1_9PSEU</name>
<evidence type="ECO:0000256" key="4">
    <source>
        <dbReference type="ARBA" id="ARBA00023167"/>
    </source>
</evidence>
<evidence type="ECO:0000256" key="1">
    <source>
        <dbReference type="ARBA" id="ARBA00022605"/>
    </source>
</evidence>
<feature type="domain" description="Class II aldolase/adducin N-terminal" evidence="9">
    <location>
        <begin position="332"/>
        <end position="519"/>
    </location>
</feature>
<dbReference type="NCBIfam" id="TIGR00512">
    <property type="entry name" value="salvage_mtnA"/>
    <property type="match status" value="1"/>
</dbReference>
<evidence type="ECO:0000313" key="11">
    <source>
        <dbReference type="Proteomes" id="UP001285352"/>
    </source>
</evidence>
<dbReference type="EC" id="4.2.1.109" evidence="7"/>
<dbReference type="Proteomes" id="UP001285352">
    <property type="component" value="Unassembled WGS sequence"/>
</dbReference>